<accession>A0A8J6YWN7</accession>
<dbReference type="EMBL" id="JACVXA010000042">
    <property type="protein sequence ID" value="MBE3639265.1"/>
    <property type="molecule type" value="Genomic_DNA"/>
</dbReference>
<dbReference type="Proteomes" id="UP000609121">
    <property type="component" value="Unassembled WGS sequence"/>
</dbReference>
<evidence type="ECO:0000256" key="2">
    <source>
        <dbReference type="ARBA" id="ARBA00016549"/>
    </source>
</evidence>
<comment type="cofactor">
    <cofactor evidence="1">
        <name>a divalent metal cation</name>
        <dbReference type="ChEBI" id="CHEBI:60240"/>
    </cofactor>
</comment>
<evidence type="ECO:0000256" key="5">
    <source>
        <dbReference type="PIRSR" id="PIRSR605493-1"/>
    </source>
</evidence>
<dbReference type="InterPro" id="IPR036704">
    <property type="entry name" value="RraA/RraA-like_sf"/>
</dbReference>
<evidence type="ECO:0000256" key="4">
    <source>
        <dbReference type="ARBA" id="ARBA00030169"/>
    </source>
</evidence>
<protein>
    <recommendedName>
        <fullName evidence="2">Putative 4-hydroxy-4-methyl-2-oxoglutarate aldolase</fullName>
    </recommendedName>
    <alternativeName>
        <fullName evidence="3">Regulator of ribonuclease activity homolog</fullName>
    </alternativeName>
    <alternativeName>
        <fullName evidence="4">RraA-like protein</fullName>
    </alternativeName>
</protein>
<comment type="caution">
    <text evidence="6">The sequence shown here is derived from an EMBL/GenBank/DDBJ whole genome shotgun (WGS) entry which is preliminary data.</text>
</comment>
<proteinExistence type="predicted"/>
<feature type="binding site" evidence="5">
    <location>
        <position position="124"/>
    </location>
    <ligand>
        <name>Mg(2+)</name>
        <dbReference type="ChEBI" id="CHEBI:18420"/>
    </ligand>
</feature>
<feature type="binding site" evidence="5">
    <location>
        <begin position="101"/>
        <end position="104"/>
    </location>
    <ligand>
        <name>substrate</name>
    </ligand>
</feature>
<name>A0A8J6YWN7_9RHOB</name>
<dbReference type="RefSeq" id="WP_193183755.1">
    <property type="nucleotide sequence ID" value="NZ_JACVXA010000042.1"/>
</dbReference>
<dbReference type="Gene3D" id="3.50.30.40">
    <property type="entry name" value="Ribonuclease E inhibitor RraA/RraA-like"/>
    <property type="match status" value="1"/>
</dbReference>
<keyword evidence="7" id="KW-1185">Reference proteome</keyword>
<dbReference type="PANTHER" id="PTHR33254">
    <property type="entry name" value="4-HYDROXY-4-METHYL-2-OXOGLUTARATE ALDOLASE 3-RELATED"/>
    <property type="match status" value="1"/>
</dbReference>
<dbReference type="GO" id="GO:0008948">
    <property type="term" value="F:oxaloacetate decarboxylase activity"/>
    <property type="evidence" value="ECO:0007669"/>
    <property type="project" value="TreeGrafter"/>
</dbReference>
<feature type="binding site" evidence="5">
    <location>
        <position position="123"/>
    </location>
    <ligand>
        <name>substrate</name>
    </ligand>
</feature>
<gene>
    <name evidence="6" type="ORF">ICN82_13760</name>
</gene>
<evidence type="ECO:0000256" key="1">
    <source>
        <dbReference type="ARBA" id="ARBA00001968"/>
    </source>
</evidence>
<dbReference type="Pfam" id="PF03737">
    <property type="entry name" value="RraA-like"/>
    <property type="match status" value="1"/>
</dbReference>
<dbReference type="AlphaFoldDB" id="A0A8J6YWN7"/>
<sequence>MYDYAYTARETDAIERLKRWYSGDVHDSMEALGLWGFLDGISLQGSLAPGAVIVGPAVTVLFAPSDRKGEPQDVYHNAIDNAPAGAVMVVDAACADGSCSGELMSTGAKTAGLAATVVNSTVRDLAQVRDLGYPLFGTAPSPVGITGKKEPKESQVPLTLGRTVVKPGDVIFGDIDGVVSIPREHLVAVADQADELGAHEAAARRRILSGEKLQSVWPVARADGVA</sequence>
<dbReference type="GO" id="GO:0046872">
    <property type="term" value="F:metal ion binding"/>
    <property type="evidence" value="ECO:0007669"/>
    <property type="project" value="UniProtKB-KW"/>
</dbReference>
<dbReference type="PANTHER" id="PTHR33254:SF4">
    <property type="entry name" value="4-HYDROXY-4-METHYL-2-OXOGLUTARATE ALDOLASE 3-RELATED"/>
    <property type="match status" value="1"/>
</dbReference>
<evidence type="ECO:0000256" key="3">
    <source>
        <dbReference type="ARBA" id="ARBA00029596"/>
    </source>
</evidence>
<dbReference type="GO" id="GO:0047443">
    <property type="term" value="F:4-hydroxy-4-methyl-2-oxoglutarate aldolase activity"/>
    <property type="evidence" value="ECO:0007669"/>
    <property type="project" value="TreeGrafter"/>
</dbReference>
<keyword evidence="5" id="KW-0460">Magnesium</keyword>
<dbReference type="CDD" id="cd16841">
    <property type="entry name" value="RraA_family"/>
    <property type="match status" value="1"/>
</dbReference>
<evidence type="ECO:0000313" key="7">
    <source>
        <dbReference type="Proteomes" id="UP000609121"/>
    </source>
</evidence>
<dbReference type="SUPFAM" id="SSF89562">
    <property type="entry name" value="RraA-like"/>
    <property type="match status" value="1"/>
</dbReference>
<dbReference type="InterPro" id="IPR005493">
    <property type="entry name" value="RraA/RraA-like"/>
</dbReference>
<comment type="cofactor">
    <cofactor evidence="5">
        <name>Mg(2+)</name>
        <dbReference type="ChEBI" id="CHEBI:18420"/>
    </cofactor>
</comment>
<reference evidence="6" key="1">
    <citation type="submission" date="2020-09" db="EMBL/GenBank/DDBJ databases">
        <title>A novel bacterium of genus Mangrovicoccus, isolated from South China Sea.</title>
        <authorList>
            <person name="Huang H."/>
            <person name="Mo K."/>
            <person name="Hu Y."/>
        </authorList>
    </citation>
    <scope>NUCLEOTIDE SEQUENCE</scope>
    <source>
        <strain evidence="6">HB182678</strain>
    </source>
</reference>
<organism evidence="6 7">
    <name type="scientific">Mangrovicoccus algicola</name>
    <dbReference type="NCBI Taxonomy" id="2771008"/>
    <lineage>
        <taxon>Bacteria</taxon>
        <taxon>Pseudomonadati</taxon>
        <taxon>Pseudomonadota</taxon>
        <taxon>Alphaproteobacteria</taxon>
        <taxon>Rhodobacterales</taxon>
        <taxon>Paracoccaceae</taxon>
        <taxon>Mangrovicoccus</taxon>
    </lineage>
</organism>
<evidence type="ECO:0000313" key="6">
    <source>
        <dbReference type="EMBL" id="MBE3639265.1"/>
    </source>
</evidence>
<keyword evidence="5" id="KW-0479">Metal-binding</keyword>